<dbReference type="GO" id="GO:0005524">
    <property type="term" value="F:ATP binding"/>
    <property type="evidence" value="ECO:0007669"/>
    <property type="project" value="UniProtKB-UniRule"/>
</dbReference>
<proteinExistence type="inferred from homology"/>
<dbReference type="PROSITE" id="PS50108">
    <property type="entry name" value="CRIB"/>
    <property type="match status" value="1"/>
</dbReference>
<dbReference type="CDD" id="cd20809">
    <property type="entry name" value="C1_MRCK"/>
    <property type="match status" value="1"/>
</dbReference>
<dbReference type="InterPro" id="IPR011993">
    <property type="entry name" value="PH-like_dom_sf"/>
</dbReference>
<comment type="catalytic activity">
    <reaction evidence="13">
        <text>L-threonyl-[protein] + ATP = O-phospho-L-threonyl-[protein] + ADP + H(+)</text>
        <dbReference type="Rhea" id="RHEA:46608"/>
        <dbReference type="Rhea" id="RHEA-COMP:11060"/>
        <dbReference type="Rhea" id="RHEA-COMP:11605"/>
        <dbReference type="ChEBI" id="CHEBI:15378"/>
        <dbReference type="ChEBI" id="CHEBI:30013"/>
        <dbReference type="ChEBI" id="CHEBI:30616"/>
        <dbReference type="ChEBI" id="CHEBI:61977"/>
        <dbReference type="ChEBI" id="CHEBI:456216"/>
        <dbReference type="EC" id="2.7.11.1"/>
    </reaction>
</comment>
<sequence>MTDQKKGLAGLSLSSLSVISASNRLRELESLIIDNVTSNNNLNSAGMSSEKFLSIETLLDCMLVLYDECCNSSLRREKTVSDFIEMIRSVVQCIKQLRLSREDFEVLKVIGRGAFGEVCVVRMNHTSQIYAMKILNKWEMLKRAETACFREERDVLVFGDRRWITNLHYAFQDDINLYLVMDYYCGGDLLTLLSKFEDRLPEDMARFYITEMVLAINSIHELKYVHRDIKPDNIVLDASGHVRLADFGSCLKLGPQGTVQSNVAVGTPDYISPEILRAMEDGQGKYGPECDWWSLGVCMYEMLFGETPFYAESLVETYGKIMNHKNCFDFPNDDEEFQVSDNAKDLIKRLICSPDYRLGQNGIDDFKSHPWFEGIDWDTIRNGQAPYIPEVSSPTDTSNFDVDDTDIKLSDAVPPTTNPAFSGHHLPFIGFTFTKDSSISDVGKLSRAISNLTNSQLQQPLAPLKLDGNQQRSEEKRLSPDSTRKLQDEINILTKRNCELESQIKSFERQEFAVRSSGNSSLGDTVDGQLDAKLKEYEKINRQLRQEKEDLQKEHADALERLKLQDKELKDALSQRKLAMAEYTEVTDKLSDLRQQKQKLSRQVRDKEEEVEVAMQKVDTLRSELRKTDKSRREMEARMQDILSEVTRERQLRERSEDYCRQLQAERSRSSSDLGSSTSLGISSSDSIRLEIDRLEVEYSEKINLQQSRYNAEISALRDQLTEADNLREMLQIELQQARDKLDSTRLESLTDSEETIMELRKRHEREKKILLDDNRKLSADREILSEQNRRLQNDRLQMESDYEELRNKRQAFSQWERQISEIIQWVSDEKDARGYLQALATKMTEELEFLKHSGSLNHNSSDKNWRNRRSQKLDKMELLNLQSSLQNEIQAKALISEELTRTRTDLVAAQKDLREARQICESFNNELKRKEGQIKELQQRLETNEGFLERPSSQMSYLDHFLKESRDGSGSTTHTNSTLAVNMPSQQISQHVTSTSSSSNNLTNTPMNQHNQSLSSLHQQLQHQQVQQQQQQHLQQQSHTYGNQQQQQQQQGHQMHHSNYSMESEEGDVEDNRGHSLSSSKSNLSDHSLSMHSVMMPKQKVHQFLVRTFSSPTKCNHCTSLMVGLTRQGVVCELCGFACHMICCQKVPTQCPVPSDQTKRPLGIDPTRGIGTAYEGYVKVPKLGAVKRGWVRQFVVVCDFKLFLYDISADRSALPSVHVTQVLDMRDPEFNVSGVRESDVIHAAKKDVPCIFKITTSLMDGGPSLQTLMLADTESEKAKWVVALSELHRILKRNNLPNTAIFRVKEVLDSSLSAIRSALSALIIDPDRILLGTEDGLFCLDLDRSEIARIGESKKVYQLWYIAEEQLLVILCGKQRHLRLLPIRALEATDVEWIKVAESKNCITACTGIIERGPQPVFCIVIALKRQNTSQIVVYVVNRNRSRHHKMCEFTVAYPVQSLQMLSDLRLAIGHQSGFTAYCLQGEAQAMPLVHPENQLNNFLAYSGVDAWRVIEIQSGQGSSAHGEYLLVFQTLAIYVDLQGRKSRDREIMYPAVPTHITYCDGHLLVYSETHLDIFNAQTADWVQSIGLKRSRPLMNNGSLSLTTLNDAAHVIYLANMHTRELLNLSPCDRDGRLKSKRFSLRNEGSRTIRTSTDRRSKLISAPTNFNHISHMGPGDGIQKQRLLDLPTTIETADQNNQHRLSTMRHAPPPPRAPPRPMIHPHNGSNNSFPGAKRAAPARPRDQPPSLPRSPSPLGSMSSLQDVLKVADMQSESRQSVASNNSSSVSTPPSPTNDRLSSSYDS</sequence>
<dbReference type="PROSITE" id="PS50219">
    <property type="entry name" value="CNH"/>
    <property type="match status" value="1"/>
</dbReference>
<evidence type="ECO:0000256" key="3">
    <source>
        <dbReference type="ARBA" id="ARBA00022527"/>
    </source>
</evidence>
<dbReference type="PROSITE" id="PS50011">
    <property type="entry name" value="PROTEIN_KINASE_DOM"/>
    <property type="match status" value="1"/>
</dbReference>
<reference evidence="17 18" key="1">
    <citation type="submission" date="2017-06" db="EMBL/GenBank/DDBJ databases">
        <title>Aedes aegypti genome working group (AGWG) sequencing and assembly.</title>
        <authorList>
            <consortium name="Aedes aegypti Genome Working Group (AGWG)"/>
            <person name="Matthews B.J."/>
        </authorList>
    </citation>
    <scope>NUCLEOTIDE SEQUENCE [LARGE SCALE GENOMIC DNA]</scope>
    <source>
        <strain evidence="17 18">LVP_AGWG</strain>
    </source>
</reference>
<feature type="region of interest" description="Disordered" evidence="16">
    <location>
        <begin position="460"/>
        <end position="484"/>
    </location>
</feature>
<evidence type="ECO:0000256" key="8">
    <source>
        <dbReference type="ARBA" id="ARBA00022771"/>
    </source>
</evidence>
<evidence type="ECO:0000256" key="5">
    <source>
        <dbReference type="ARBA" id="ARBA00022679"/>
    </source>
</evidence>
<evidence type="ECO:0000256" key="11">
    <source>
        <dbReference type="ARBA" id="ARBA00022840"/>
    </source>
</evidence>
<dbReference type="Gene3D" id="3.30.200.20">
    <property type="entry name" value="Phosphorylase Kinase, domain 1"/>
    <property type="match status" value="1"/>
</dbReference>
<dbReference type="PROSITE" id="PS50081">
    <property type="entry name" value="ZF_DAG_PE_2"/>
    <property type="match status" value="1"/>
</dbReference>
<dbReference type="Pfam" id="PF25346">
    <property type="entry name" value="PH_MRCK"/>
    <property type="match status" value="1"/>
</dbReference>
<dbReference type="InterPro" id="IPR001180">
    <property type="entry name" value="CNH_dom"/>
</dbReference>
<dbReference type="OrthoDB" id="6764942at2759"/>
<evidence type="ECO:0000256" key="12">
    <source>
        <dbReference type="ARBA" id="ARBA00023054"/>
    </source>
</evidence>
<dbReference type="InterPro" id="IPR046349">
    <property type="entry name" value="C1-like_sf"/>
</dbReference>
<dbReference type="Pfam" id="PF00780">
    <property type="entry name" value="CNH"/>
    <property type="match status" value="1"/>
</dbReference>
<dbReference type="CDD" id="cd05597">
    <property type="entry name" value="STKc_DMPK_like"/>
    <property type="match status" value="1"/>
</dbReference>
<dbReference type="EC" id="2.7.11.1" evidence="2"/>
<evidence type="ECO:0000256" key="14">
    <source>
        <dbReference type="ARBA" id="ARBA00048679"/>
    </source>
</evidence>
<accession>A0A6I8TFQ9</accession>
<dbReference type="Pfam" id="PF00069">
    <property type="entry name" value="Pkinase"/>
    <property type="match status" value="1"/>
</dbReference>
<dbReference type="PROSITE" id="PS50003">
    <property type="entry name" value="PH_DOMAIN"/>
    <property type="match status" value="1"/>
</dbReference>
<dbReference type="SMART" id="SM00109">
    <property type="entry name" value="C1"/>
    <property type="match status" value="1"/>
</dbReference>
<evidence type="ECO:0000256" key="13">
    <source>
        <dbReference type="ARBA" id="ARBA00047899"/>
    </source>
</evidence>
<dbReference type="FunFam" id="3.30.200.20:FF:001055">
    <property type="entry name" value="Serine/threonine-protein kinase MRCK beta"/>
    <property type="match status" value="1"/>
</dbReference>
<keyword evidence="3" id="KW-0723">Serine/threonine-protein kinase</keyword>
<dbReference type="InterPro" id="IPR050839">
    <property type="entry name" value="Rho-assoc_Ser/Thr_Kinase"/>
</dbReference>
<evidence type="ECO:0000313" key="18">
    <source>
        <dbReference type="Proteomes" id="UP000008820"/>
    </source>
</evidence>
<keyword evidence="4" id="KW-0597">Phosphoprotein</keyword>
<dbReference type="PANTHER" id="PTHR22988">
    <property type="entry name" value="MYOTONIC DYSTROPHY S/T KINASE-RELATED"/>
    <property type="match status" value="1"/>
</dbReference>
<name>A0A6I8TFQ9_AEDAE</name>
<dbReference type="InterPro" id="IPR000719">
    <property type="entry name" value="Prot_kinase_dom"/>
</dbReference>
<dbReference type="CDD" id="cd01243">
    <property type="entry name" value="PH_MRCK"/>
    <property type="match status" value="1"/>
</dbReference>
<keyword evidence="8" id="KW-0863">Zinc-finger</keyword>
<dbReference type="InterPro" id="IPR000095">
    <property type="entry name" value="CRIB_dom"/>
</dbReference>
<evidence type="ECO:0000256" key="15">
    <source>
        <dbReference type="SAM" id="Coils"/>
    </source>
</evidence>
<comment type="similarity">
    <text evidence="1">Belongs to the protein kinase superfamily. AGC Ser/Thr protein kinase family. DMPK subfamily.</text>
</comment>
<dbReference type="GO" id="GO:0008270">
    <property type="term" value="F:zinc ion binding"/>
    <property type="evidence" value="ECO:0007669"/>
    <property type="project" value="UniProtKB-KW"/>
</dbReference>
<keyword evidence="6" id="KW-0479">Metal-binding</keyword>
<feature type="region of interest" description="Disordered" evidence="16">
    <location>
        <begin position="1643"/>
        <end position="1680"/>
    </location>
</feature>
<dbReference type="GO" id="GO:0004674">
    <property type="term" value="F:protein serine/threonine kinase activity"/>
    <property type="evidence" value="ECO:0007669"/>
    <property type="project" value="UniProtKB-KW"/>
</dbReference>
<dbReference type="CDD" id="cd00132">
    <property type="entry name" value="CRIB"/>
    <property type="match status" value="1"/>
</dbReference>
<dbReference type="InterPro" id="IPR011009">
    <property type="entry name" value="Kinase-like_dom_sf"/>
</dbReference>
<dbReference type="PROSITE" id="PS00107">
    <property type="entry name" value="PROTEIN_KINASE_ATP"/>
    <property type="match status" value="1"/>
</dbReference>
<protein>
    <recommendedName>
        <fullName evidence="2">non-specific serine/threonine protein kinase</fullName>
        <ecNumber evidence="2">2.7.11.1</ecNumber>
    </recommendedName>
</protein>
<dbReference type="PROSITE" id="PS51285">
    <property type="entry name" value="AGC_KINASE_CTER"/>
    <property type="match status" value="1"/>
</dbReference>
<dbReference type="FunFam" id="1.10.510.10:FF:000014">
    <property type="entry name" value="Non-specific serine/threonine protein kinase"/>
    <property type="match status" value="1"/>
</dbReference>
<dbReference type="Gene3D" id="2.30.29.30">
    <property type="entry name" value="Pleckstrin-homology domain (PH domain)/Phosphotyrosine-binding domain (PTB)"/>
    <property type="match status" value="1"/>
</dbReference>
<feature type="compositionally biased region" description="Basic and acidic residues" evidence="16">
    <location>
        <begin position="654"/>
        <end position="670"/>
    </location>
</feature>
<feature type="region of interest" description="Disordered" evidence="16">
    <location>
        <begin position="654"/>
        <end position="681"/>
    </location>
</feature>
<dbReference type="GO" id="GO:0005737">
    <property type="term" value="C:cytoplasm"/>
    <property type="evidence" value="ECO:0007669"/>
    <property type="project" value="TreeGrafter"/>
</dbReference>
<dbReference type="Gene3D" id="3.30.60.20">
    <property type="match status" value="1"/>
</dbReference>
<dbReference type="InterPro" id="IPR008271">
    <property type="entry name" value="Ser/Thr_kinase_AS"/>
</dbReference>
<feature type="region of interest" description="Disordered" evidence="16">
    <location>
        <begin position="1697"/>
        <end position="1803"/>
    </location>
</feature>
<keyword evidence="7" id="KW-0547">Nucleotide-binding</keyword>
<dbReference type="Pfam" id="PF00433">
    <property type="entry name" value="Pkinase_C"/>
    <property type="match status" value="1"/>
</dbReference>
<evidence type="ECO:0000256" key="1">
    <source>
        <dbReference type="ARBA" id="ARBA00005719"/>
    </source>
</evidence>
<feature type="region of interest" description="Disordered" evidence="16">
    <location>
        <begin position="986"/>
        <end position="1087"/>
    </location>
</feature>
<feature type="coiled-coil region" evidence="15">
    <location>
        <begin position="714"/>
        <end position="809"/>
    </location>
</feature>
<organism evidence="17 18">
    <name type="scientific">Aedes aegypti</name>
    <name type="common">Yellowfever mosquito</name>
    <name type="synonym">Culex aegypti</name>
    <dbReference type="NCBI Taxonomy" id="7159"/>
    <lineage>
        <taxon>Eukaryota</taxon>
        <taxon>Metazoa</taxon>
        <taxon>Ecdysozoa</taxon>
        <taxon>Arthropoda</taxon>
        <taxon>Hexapoda</taxon>
        <taxon>Insecta</taxon>
        <taxon>Pterygota</taxon>
        <taxon>Neoptera</taxon>
        <taxon>Endopterygota</taxon>
        <taxon>Diptera</taxon>
        <taxon>Nematocera</taxon>
        <taxon>Culicoidea</taxon>
        <taxon>Culicidae</taxon>
        <taxon>Culicinae</taxon>
        <taxon>Aedini</taxon>
        <taxon>Aedes</taxon>
        <taxon>Stegomyia</taxon>
    </lineage>
</organism>
<evidence type="ECO:0000256" key="16">
    <source>
        <dbReference type="SAM" id="MobiDB-lite"/>
    </source>
</evidence>
<feature type="compositionally biased region" description="Low complexity" evidence="16">
    <location>
        <begin position="994"/>
        <end position="1054"/>
    </location>
</feature>
<dbReference type="InterPro" id="IPR000961">
    <property type="entry name" value="AGC-kinase_C"/>
</dbReference>
<feature type="compositionally biased region" description="Basic and acidic residues" evidence="16">
    <location>
        <begin position="472"/>
        <end position="484"/>
    </location>
</feature>
<feature type="coiled-coil region" evidence="15">
    <location>
        <begin position="527"/>
        <end position="638"/>
    </location>
</feature>
<evidence type="ECO:0000256" key="7">
    <source>
        <dbReference type="ARBA" id="ARBA00022741"/>
    </source>
</evidence>
<reference evidence="17" key="2">
    <citation type="submission" date="2020-05" db="UniProtKB">
        <authorList>
            <consortium name="EnsemblMetazoa"/>
        </authorList>
    </citation>
    <scope>IDENTIFICATION</scope>
    <source>
        <strain evidence="17">LVP_AGWG</strain>
    </source>
</reference>
<dbReference type="InterPro" id="IPR001849">
    <property type="entry name" value="PH_domain"/>
</dbReference>
<dbReference type="GO" id="GO:0031032">
    <property type="term" value="P:actomyosin structure organization"/>
    <property type="evidence" value="ECO:0007669"/>
    <property type="project" value="TreeGrafter"/>
</dbReference>
<keyword evidence="18" id="KW-1185">Reference proteome</keyword>
<dbReference type="InterPro" id="IPR017441">
    <property type="entry name" value="Protein_kinase_ATP_BS"/>
</dbReference>
<keyword evidence="5" id="KW-0808">Transferase</keyword>
<gene>
    <name evidence="17" type="primary">5578523</name>
</gene>
<dbReference type="SMART" id="SM00133">
    <property type="entry name" value="S_TK_X"/>
    <property type="match status" value="1"/>
</dbReference>
<dbReference type="Proteomes" id="UP000008820">
    <property type="component" value="Chromosome 3"/>
</dbReference>
<keyword evidence="12 15" id="KW-0175">Coiled coil</keyword>
<dbReference type="SMART" id="SM00233">
    <property type="entry name" value="PH"/>
    <property type="match status" value="1"/>
</dbReference>
<dbReference type="FunFam" id="2.30.29.30:FF:000032">
    <property type="entry name" value="Non-specific serine/threonine protein kinase"/>
    <property type="match status" value="1"/>
</dbReference>
<dbReference type="PROSITE" id="PS00479">
    <property type="entry name" value="ZF_DAG_PE_1"/>
    <property type="match status" value="1"/>
</dbReference>
<dbReference type="InterPro" id="IPR002219">
    <property type="entry name" value="PKC_DAG/PE"/>
</dbReference>
<evidence type="ECO:0000256" key="2">
    <source>
        <dbReference type="ARBA" id="ARBA00012513"/>
    </source>
</evidence>
<feature type="compositionally biased region" description="Low complexity" evidence="16">
    <location>
        <begin position="671"/>
        <end position="681"/>
    </location>
</feature>
<dbReference type="FunFam" id="3.30.60.20:FF:000005">
    <property type="entry name" value="Non-specific serine/threonine protein kinase"/>
    <property type="match status" value="1"/>
</dbReference>
<dbReference type="SMART" id="SM00036">
    <property type="entry name" value="CNH"/>
    <property type="match status" value="1"/>
</dbReference>
<feature type="compositionally biased region" description="Low complexity" evidence="16">
    <location>
        <begin position="1777"/>
        <end position="1788"/>
    </location>
</feature>
<keyword evidence="11" id="KW-0067">ATP-binding</keyword>
<feature type="compositionally biased region" description="Pro residues" evidence="16">
    <location>
        <begin position="1708"/>
        <end position="1719"/>
    </location>
</feature>
<evidence type="ECO:0000256" key="4">
    <source>
        <dbReference type="ARBA" id="ARBA00022553"/>
    </source>
</evidence>
<dbReference type="SMART" id="SM00285">
    <property type="entry name" value="PBD"/>
    <property type="match status" value="1"/>
</dbReference>
<dbReference type="Pfam" id="PF00130">
    <property type="entry name" value="C1_1"/>
    <property type="match status" value="1"/>
</dbReference>
<dbReference type="Gene3D" id="1.10.510.10">
    <property type="entry name" value="Transferase(Phosphotransferase) domain 1"/>
    <property type="match status" value="1"/>
</dbReference>
<evidence type="ECO:0000256" key="10">
    <source>
        <dbReference type="ARBA" id="ARBA00022833"/>
    </source>
</evidence>
<dbReference type="Pfam" id="PF15796">
    <property type="entry name" value="KELK"/>
    <property type="match status" value="1"/>
</dbReference>
<dbReference type="PROSITE" id="PS00108">
    <property type="entry name" value="PROTEIN_KINASE_ST"/>
    <property type="match status" value="1"/>
</dbReference>
<dbReference type="InterPro" id="IPR057529">
    <property type="entry name" value="MRCK/ROCK_PH"/>
</dbReference>
<feature type="compositionally biased region" description="Basic and acidic residues" evidence="16">
    <location>
        <begin position="1645"/>
        <end position="1658"/>
    </location>
</feature>
<evidence type="ECO:0000313" key="17">
    <source>
        <dbReference type="EnsemblMetazoa" id="AAEL013729-PE"/>
    </source>
</evidence>
<dbReference type="GO" id="GO:0005856">
    <property type="term" value="C:cytoskeleton"/>
    <property type="evidence" value="ECO:0007669"/>
    <property type="project" value="TreeGrafter"/>
</dbReference>
<evidence type="ECO:0000256" key="6">
    <source>
        <dbReference type="ARBA" id="ARBA00022723"/>
    </source>
</evidence>
<dbReference type="InterPro" id="IPR031597">
    <property type="entry name" value="KELK"/>
</dbReference>
<feature type="compositionally biased region" description="Low complexity" evidence="16">
    <location>
        <begin position="1077"/>
        <end position="1087"/>
    </location>
</feature>
<dbReference type="SUPFAM" id="SSF56112">
    <property type="entry name" value="Protein kinase-like (PK-like)"/>
    <property type="match status" value="1"/>
</dbReference>
<dbReference type="PANTHER" id="PTHR22988:SF66">
    <property type="entry name" value="SERINE_THREONINE-PROTEIN KINASE GENGHIS KHAN"/>
    <property type="match status" value="1"/>
</dbReference>
<keyword evidence="10" id="KW-0862">Zinc</keyword>
<dbReference type="SUPFAM" id="SSF57889">
    <property type="entry name" value="Cysteine-rich domain"/>
    <property type="match status" value="1"/>
</dbReference>
<feature type="coiled-coil region" evidence="15">
    <location>
        <begin position="907"/>
        <end position="941"/>
    </location>
</feature>
<keyword evidence="9" id="KW-0418">Kinase</keyword>
<dbReference type="EnsemblMetazoa" id="AAEL013729-RE">
    <property type="protein sequence ID" value="AAEL013729-PE"/>
    <property type="gene ID" value="AAEL013729"/>
</dbReference>
<dbReference type="InterPro" id="IPR017892">
    <property type="entry name" value="Pkinase_C"/>
</dbReference>
<dbReference type="SUPFAM" id="SSF50729">
    <property type="entry name" value="PH domain-like"/>
    <property type="match status" value="1"/>
</dbReference>
<evidence type="ECO:0000256" key="9">
    <source>
        <dbReference type="ARBA" id="ARBA00022777"/>
    </source>
</evidence>
<dbReference type="SMART" id="SM00220">
    <property type="entry name" value="S_TKc"/>
    <property type="match status" value="1"/>
</dbReference>
<comment type="catalytic activity">
    <reaction evidence="14">
        <text>L-seryl-[protein] + ATP = O-phospho-L-seryl-[protein] + ADP + H(+)</text>
        <dbReference type="Rhea" id="RHEA:17989"/>
        <dbReference type="Rhea" id="RHEA-COMP:9863"/>
        <dbReference type="Rhea" id="RHEA-COMP:11604"/>
        <dbReference type="ChEBI" id="CHEBI:15378"/>
        <dbReference type="ChEBI" id="CHEBI:29999"/>
        <dbReference type="ChEBI" id="CHEBI:30616"/>
        <dbReference type="ChEBI" id="CHEBI:83421"/>
        <dbReference type="ChEBI" id="CHEBI:456216"/>
        <dbReference type="EC" id="2.7.11.1"/>
    </reaction>
</comment>